<dbReference type="EMBL" id="CP035108">
    <property type="protein sequence ID" value="QAR33597.1"/>
    <property type="molecule type" value="Genomic_DNA"/>
</dbReference>
<keyword evidence="3 4" id="KW-0067">ATP-binding</keyword>
<dbReference type="PANTHER" id="PTHR23407:SF1">
    <property type="entry name" value="5-FORMYLTETRAHYDROFOLATE CYCLO-LIGASE"/>
    <property type="match status" value="1"/>
</dbReference>
<dbReference type="NCBIfam" id="TIGR02727">
    <property type="entry name" value="MTHFS_bact"/>
    <property type="match status" value="1"/>
</dbReference>
<proteinExistence type="inferred from homology"/>
<keyword evidence="5" id="KW-0479">Metal-binding</keyword>
<comment type="catalytic activity">
    <reaction evidence="5">
        <text>(6S)-5-formyl-5,6,7,8-tetrahydrofolate + ATP = (6R)-5,10-methenyltetrahydrofolate + ADP + phosphate</text>
        <dbReference type="Rhea" id="RHEA:10488"/>
        <dbReference type="ChEBI" id="CHEBI:30616"/>
        <dbReference type="ChEBI" id="CHEBI:43474"/>
        <dbReference type="ChEBI" id="CHEBI:57455"/>
        <dbReference type="ChEBI" id="CHEBI:57457"/>
        <dbReference type="ChEBI" id="CHEBI:456216"/>
        <dbReference type="EC" id="6.3.3.2"/>
    </reaction>
</comment>
<comment type="similarity">
    <text evidence="1 5">Belongs to the 5-formyltetrahydrofolate cyclo-ligase family.</text>
</comment>
<dbReference type="EC" id="6.3.3.2" evidence="5"/>
<keyword evidence="5" id="KW-0460">Magnesium</keyword>
<gene>
    <name evidence="6" type="ORF">EP073_09340</name>
</gene>
<feature type="binding site" evidence="4">
    <location>
        <begin position="123"/>
        <end position="131"/>
    </location>
    <ligand>
        <name>ATP</name>
        <dbReference type="ChEBI" id="CHEBI:30616"/>
    </ligand>
</feature>
<dbReference type="AlphaFoldDB" id="A0A3R5XXE9"/>
<dbReference type="InterPro" id="IPR002698">
    <property type="entry name" value="FTHF_cligase"/>
</dbReference>
<evidence type="ECO:0000256" key="2">
    <source>
        <dbReference type="ARBA" id="ARBA00022741"/>
    </source>
</evidence>
<feature type="binding site" evidence="4">
    <location>
        <begin position="3"/>
        <end position="7"/>
    </location>
    <ligand>
        <name>ATP</name>
        <dbReference type="ChEBI" id="CHEBI:30616"/>
    </ligand>
</feature>
<dbReference type="GO" id="GO:0035999">
    <property type="term" value="P:tetrahydrofolate interconversion"/>
    <property type="evidence" value="ECO:0007669"/>
    <property type="project" value="TreeGrafter"/>
</dbReference>
<dbReference type="Gene3D" id="3.40.50.10420">
    <property type="entry name" value="NagB/RpiA/CoA transferase-like"/>
    <property type="match status" value="1"/>
</dbReference>
<evidence type="ECO:0000256" key="5">
    <source>
        <dbReference type="RuleBase" id="RU361279"/>
    </source>
</evidence>
<organism evidence="6 7">
    <name type="scientific">Geovibrio thiophilus</name>
    <dbReference type="NCBI Taxonomy" id="139438"/>
    <lineage>
        <taxon>Bacteria</taxon>
        <taxon>Pseudomonadati</taxon>
        <taxon>Deferribacterota</taxon>
        <taxon>Deferribacteres</taxon>
        <taxon>Deferribacterales</taxon>
        <taxon>Geovibrionaceae</taxon>
        <taxon>Geovibrio</taxon>
    </lineage>
</organism>
<reference evidence="6 7" key="1">
    <citation type="submission" date="2019-01" db="EMBL/GenBank/DDBJ databases">
        <title>Geovibrio thiophilus DSM 11263, complete genome.</title>
        <authorList>
            <person name="Spring S."/>
            <person name="Bunk B."/>
            <person name="Sproer C."/>
        </authorList>
    </citation>
    <scope>NUCLEOTIDE SEQUENCE [LARGE SCALE GENOMIC DNA]</scope>
    <source>
        <strain evidence="6 7">DSM 11263</strain>
    </source>
</reference>
<keyword evidence="6" id="KW-0436">Ligase</keyword>
<evidence type="ECO:0000256" key="4">
    <source>
        <dbReference type="PIRSR" id="PIRSR006806-1"/>
    </source>
</evidence>
<feature type="binding site" evidence="4">
    <location>
        <position position="52"/>
    </location>
    <ligand>
        <name>substrate</name>
    </ligand>
</feature>
<dbReference type="GO" id="GO:0046872">
    <property type="term" value="F:metal ion binding"/>
    <property type="evidence" value="ECO:0007669"/>
    <property type="project" value="UniProtKB-KW"/>
</dbReference>
<dbReference type="PIRSF" id="PIRSF006806">
    <property type="entry name" value="FTHF_cligase"/>
    <property type="match status" value="1"/>
</dbReference>
<dbReference type="GO" id="GO:0030272">
    <property type="term" value="F:5-formyltetrahydrofolate cyclo-ligase activity"/>
    <property type="evidence" value="ECO:0007669"/>
    <property type="project" value="UniProtKB-EC"/>
</dbReference>
<evidence type="ECO:0000313" key="6">
    <source>
        <dbReference type="EMBL" id="QAR33597.1"/>
    </source>
</evidence>
<dbReference type="InterPro" id="IPR037171">
    <property type="entry name" value="NagB/RpiA_transferase-like"/>
</dbReference>
<keyword evidence="7" id="KW-1185">Reference proteome</keyword>
<dbReference type="SUPFAM" id="SSF100950">
    <property type="entry name" value="NagB/RpiA/CoA transferase-like"/>
    <property type="match status" value="1"/>
</dbReference>
<dbReference type="PANTHER" id="PTHR23407">
    <property type="entry name" value="ATPASE INHIBITOR/5-FORMYLTETRAHYDROFOLATE CYCLO-LIGASE"/>
    <property type="match status" value="1"/>
</dbReference>
<dbReference type="Pfam" id="PF01812">
    <property type="entry name" value="5-FTHF_cyc-lig"/>
    <property type="match status" value="1"/>
</dbReference>
<keyword evidence="2 4" id="KW-0547">Nucleotide-binding</keyword>
<dbReference type="GO" id="GO:0009396">
    <property type="term" value="P:folic acid-containing compound biosynthetic process"/>
    <property type="evidence" value="ECO:0007669"/>
    <property type="project" value="TreeGrafter"/>
</dbReference>
<dbReference type="Proteomes" id="UP000287502">
    <property type="component" value="Chromosome"/>
</dbReference>
<sequence length="179" mass="19907">MSKAALRKQMKEKRGSLPCSFVTEASDAICEKFLAEYKSAKRVLLYSDINNEVKTENLALQLMNGGTEVYLPKLKEGRLVTGPYNGGLQTGSYGVKEPIVIDDRTDFDVVAVPGLAFDSELFRLGYGGGFYDRLLPGLTLSVKAGLGYGFQIVGTVYREEHDFPLDALITENYIYRRSR</sequence>
<comment type="cofactor">
    <cofactor evidence="5">
        <name>Mg(2+)</name>
        <dbReference type="ChEBI" id="CHEBI:18420"/>
    </cofactor>
</comment>
<accession>A0A3R5XXE9</accession>
<dbReference type="KEGG" id="gtl:EP073_09340"/>
<evidence type="ECO:0000256" key="1">
    <source>
        <dbReference type="ARBA" id="ARBA00010638"/>
    </source>
</evidence>
<dbReference type="InterPro" id="IPR024185">
    <property type="entry name" value="FTHF_cligase-like_sf"/>
</dbReference>
<name>A0A3R5XXE9_9BACT</name>
<protein>
    <recommendedName>
        <fullName evidence="5">5-formyltetrahydrofolate cyclo-ligase</fullName>
        <ecNumber evidence="5">6.3.3.2</ecNumber>
    </recommendedName>
</protein>
<evidence type="ECO:0000313" key="7">
    <source>
        <dbReference type="Proteomes" id="UP000287502"/>
    </source>
</evidence>
<dbReference type="OrthoDB" id="9801938at2"/>
<dbReference type="GO" id="GO:0005524">
    <property type="term" value="F:ATP binding"/>
    <property type="evidence" value="ECO:0007669"/>
    <property type="project" value="UniProtKB-KW"/>
</dbReference>
<evidence type="ECO:0000256" key="3">
    <source>
        <dbReference type="ARBA" id="ARBA00022840"/>
    </source>
</evidence>
<dbReference type="RefSeq" id="WP_128466883.1">
    <property type="nucleotide sequence ID" value="NZ_CP035108.1"/>
</dbReference>